<dbReference type="Proteomes" id="UP000054093">
    <property type="component" value="Unassembled WGS sequence"/>
</dbReference>
<reference evidence="1 2" key="1">
    <citation type="journal article" date="2011" name="Vet. Res.">
        <title>Genome sequence of Helicobacter suis supports its role in gastric pathology.</title>
        <authorList>
            <person name="Vermoote M."/>
            <person name="Vandekerckhove T.T."/>
            <person name="Flahou B."/>
            <person name="Pasmans F."/>
            <person name="Smet A."/>
            <person name="De Groote D."/>
            <person name="Van Criekinge W."/>
            <person name="Ducatelle R."/>
            <person name="Haesebrouck F."/>
        </authorList>
    </citation>
    <scope>NUCLEOTIDE SEQUENCE [LARGE SCALE GENOMIC DNA]</scope>
    <source>
        <strain evidence="1 2">HS5</strain>
    </source>
</reference>
<gene>
    <name evidence="1" type="ORF">HSUHS5_0690</name>
</gene>
<dbReference type="PROSITE" id="PS51257">
    <property type="entry name" value="PROKAR_LIPOPROTEIN"/>
    <property type="match status" value="1"/>
</dbReference>
<accession>E7G3Z8</accession>
<protein>
    <recommendedName>
        <fullName evidence="3">VirB7 type IV secretion protein</fullName>
    </recommendedName>
</protein>
<dbReference type="AlphaFoldDB" id="E7G3Z8"/>
<evidence type="ECO:0008006" key="3">
    <source>
        <dbReference type="Google" id="ProtNLM"/>
    </source>
</evidence>
<name>E7G3Z8_9HELI</name>
<evidence type="ECO:0000313" key="1">
    <source>
        <dbReference type="EMBL" id="EFX41904.1"/>
    </source>
</evidence>
<dbReference type="EMBL" id="ADHO01000118">
    <property type="protein sequence ID" value="EFX41904.1"/>
    <property type="molecule type" value="Genomic_DNA"/>
</dbReference>
<comment type="caution">
    <text evidence="1">The sequence shown here is derived from an EMBL/GenBank/DDBJ whole genome shotgun (WGS) entry which is preliminary data.</text>
</comment>
<organism evidence="1 2">
    <name type="scientific">Helicobacter suis HS5</name>
    <dbReference type="NCBI Taxonomy" id="710394"/>
    <lineage>
        <taxon>Bacteria</taxon>
        <taxon>Pseudomonadati</taxon>
        <taxon>Campylobacterota</taxon>
        <taxon>Epsilonproteobacteria</taxon>
        <taxon>Campylobacterales</taxon>
        <taxon>Helicobacteraceae</taxon>
        <taxon>Helicobacter</taxon>
    </lineage>
</organism>
<evidence type="ECO:0000313" key="2">
    <source>
        <dbReference type="Proteomes" id="UP000054093"/>
    </source>
</evidence>
<proteinExistence type="predicted"/>
<sequence length="42" mass="4859">MRIRLGAILIIVFVLSACSEKRYEMLKSPCAVDQSYRINRLT</sequence>